<dbReference type="InterPro" id="IPR014710">
    <property type="entry name" value="RmlC-like_jellyroll"/>
</dbReference>
<dbReference type="RefSeq" id="WP_042920061.1">
    <property type="nucleotide sequence ID" value="NZ_AP015030.1"/>
</dbReference>
<name>A0A1L7NN89_PSEPU</name>
<keyword evidence="1" id="KW-0614">Plasmid</keyword>
<organism evidence="1 2">
    <name type="scientific">Pseudomonas putida</name>
    <name type="common">Arthrobacter siderocapsulatus</name>
    <dbReference type="NCBI Taxonomy" id="303"/>
    <lineage>
        <taxon>Bacteria</taxon>
        <taxon>Pseudomonadati</taxon>
        <taxon>Pseudomonadota</taxon>
        <taxon>Gammaproteobacteria</taxon>
        <taxon>Pseudomonadales</taxon>
        <taxon>Pseudomonadaceae</taxon>
        <taxon>Pseudomonas</taxon>
    </lineage>
</organism>
<dbReference type="Gene3D" id="2.60.120.10">
    <property type="entry name" value="Jelly Rolls"/>
    <property type="match status" value="1"/>
</dbReference>
<dbReference type="InterPro" id="IPR018490">
    <property type="entry name" value="cNMP-bd_dom_sf"/>
</dbReference>
<gene>
    <name evidence="1" type="ORF">KF715C_pA4410</name>
</gene>
<geneLocation type="plasmid" evidence="2">
    <name>pkf715a dna</name>
</geneLocation>
<sequence length="234" mass="25674">MAIGYDGALELLQMAMLNIPPSQAFGIEPHIGRCIPLPKGASVAECWEPGKGDYLLIEEGAFLLYAASSAGARYFLSIVGAGHVFTPQSMSQLLRGKYRIGVEAMRDVKLKLYSQDQWESVCSERPDLNSWVIEQEAQQLQIVHFHLAQHSQRSSLDKTRFALCTYAIGLGLPLPCGSKSIKISRAELANWIGVSSDRMCRLVRELHASGEVTICGRSIKVSSGLLASLFPRHA</sequence>
<dbReference type="AlphaFoldDB" id="A0A1L7NN89"/>
<protein>
    <submittedName>
        <fullName evidence="1">CarD family transcriptional regulator</fullName>
    </submittedName>
</protein>
<evidence type="ECO:0000313" key="1">
    <source>
        <dbReference type="EMBL" id="BAW26946.1"/>
    </source>
</evidence>
<accession>A0A1L7NN89</accession>
<proteinExistence type="predicted"/>
<dbReference type="SUPFAM" id="SSF51206">
    <property type="entry name" value="cAMP-binding domain-like"/>
    <property type="match status" value="1"/>
</dbReference>
<reference evidence="1 2" key="1">
    <citation type="submission" date="2015-11" db="EMBL/GenBank/DDBJ databases">
        <title>Complete genome sequencing of a biphenyl-degrading bacterium, Pseudomonas putida KF715 (=NBRC110667).</title>
        <authorList>
            <person name="Suenaga H."/>
            <person name="Fujihara N."/>
            <person name="Watanabe T."/>
            <person name="Hirose J."/>
            <person name="Kimura N."/>
            <person name="Yamazoe A."/>
            <person name="Hosoyama A."/>
            <person name="Shimodaira J."/>
            <person name="Furukawa K."/>
        </authorList>
    </citation>
    <scope>NUCLEOTIDE SEQUENCE [LARGE SCALE GENOMIC DNA]</scope>
    <source>
        <strain evidence="1 2">KF715</strain>
        <plasmid evidence="2">Plasmid pkf715a dna</plasmid>
    </source>
</reference>
<dbReference type="Proteomes" id="UP000218731">
    <property type="component" value="Plasmid pKF715A"/>
</dbReference>
<dbReference type="EMBL" id="AP015030">
    <property type="protein sequence ID" value="BAW26946.1"/>
    <property type="molecule type" value="Genomic_DNA"/>
</dbReference>
<evidence type="ECO:0000313" key="2">
    <source>
        <dbReference type="Proteomes" id="UP000218731"/>
    </source>
</evidence>